<dbReference type="AlphaFoldDB" id="A0A927ZQ22"/>
<protein>
    <recommendedName>
        <fullName evidence="2">mannose-1-phosphate guanylyltransferase</fullName>
        <ecNumber evidence="2">2.7.7.13</ecNumber>
    </recommendedName>
</protein>
<dbReference type="GO" id="GO:0005525">
    <property type="term" value="F:GTP binding"/>
    <property type="evidence" value="ECO:0007669"/>
    <property type="project" value="UniProtKB-KW"/>
</dbReference>
<keyword evidence="3" id="KW-0808">Transferase</keyword>
<keyword evidence="5" id="KW-0547">Nucleotide-binding</keyword>
<comment type="caution">
    <text evidence="10">The sequence shown here is derived from an EMBL/GenBank/DDBJ whole genome shotgun (WGS) entry which is preliminary data.</text>
</comment>
<accession>A0A927ZQ22</accession>
<comment type="similarity">
    <text evidence="1">Belongs to the mannose-6-phosphate isomerase type 2 family.</text>
</comment>
<reference evidence="10" key="1">
    <citation type="submission" date="2019-04" db="EMBL/GenBank/DDBJ databases">
        <title>Evolution of Biomass-Degrading Anaerobic Consortia Revealed by Metagenomics.</title>
        <authorList>
            <person name="Peng X."/>
        </authorList>
    </citation>
    <scope>NUCLEOTIDE SEQUENCE</scope>
    <source>
        <strain evidence="10">SIG254</strain>
    </source>
</reference>
<gene>
    <name evidence="10" type="ORF">E7215_11805</name>
</gene>
<evidence type="ECO:0000313" key="10">
    <source>
        <dbReference type="EMBL" id="MBE6060840.1"/>
    </source>
</evidence>
<dbReference type="GO" id="GO:0009298">
    <property type="term" value="P:GDP-mannose biosynthetic process"/>
    <property type="evidence" value="ECO:0007669"/>
    <property type="project" value="TreeGrafter"/>
</dbReference>
<evidence type="ECO:0000256" key="1">
    <source>
        <dbReference type="ARBA" id="ARBA00006115"/>
    </source>
</evidence>
<dbReference type="PANTHER" id="PTHR46390:SF1">
    <property type="entry name" value="MANNOSE-1-PHOSPHATE GUANYLYLTRANSFERASE"/>
    <property type="match status" value="1"/>
</dbReference>
<dbReference type="SUPFAM" id="SSF53448">
    <property type="entry name" value="Nucleotide-diphospho-sugar transferases"/>
    <property type="match status" value="1"/>
</dbReference>
<keyword evidence="4 10" id="KW-0548">Nucleotidyltransferase</keyword>
<dbReference type="CDD" id="cd02509">
    <property type="entry name" value="GDP-M1P_Guanylyltransferase"/>
    <property type="match status" value="1"/>
</dbReference>
<dbReference type="FunFam" id="3.90.550.10:FF:000046">
    <property type="entry name" value="Mannose-1-phosphate guanylyltransferase (GDP)"/>
    <property type="match status" value="1"/>
</dbReference>
<evidence type="ECO:0000259" key="9">
    <source>
        <dbReference type="Pfam" id="PF22640"/>
    </source>
</evidence>
<comment type="catalytic activity">
    <reaction evidence="7">
        <text>alpha-D-mannose 1-phosphate + GTP + H(+) = GDP-alpha-D-mannose + diphosphate</text>
        <dbReference type="Rhea" id="RHEA:15229"/>
        <dbReference type="ChEBI" id="CHEBI:15378"/>
        <dbReference type="ChEBI" id="CHEBI:33019"/>
        <dbReference type="ChEBI" id="CHEBI:37565"/>
        <dbReference type="ChEBI" id="CHEBI:57527"/>
        <dbReference type="ChEBI" id="CHEBI:58409"/>
        <dbReference type="EC" id="2.7.7.13"/>
    </reaction>
</comment>
<organism evidence="10 11">
    <name type="scientific">Clostridium sulfidigenes</name>
    <dbReference type="NCBI Taxonomy" id="318464"/>
    <lineage>
        <taxon>Bacteria</taxon>
        <taxon>Bacillati</taxon>
        <taxon>Bacillota</taxon>
        <taxon>Clostridia</taxon>
        <taxon>Eubacteriales</taxon>
        <taxon>Clostridiaceae</taxon>
        <taxon>Clostridium</taxon>
    </lineage>
</organism>
<dbReference type="EC" id="2.7.7.13" evidence="2"/>
<dbReference type="GO" id="GO:0004475">
    <property type="term" value="F:mannose-1-phosphate guanylyltransferase (GTP) activity"/>
    <property type="evidence" value="ECO:0007669"/>
    <property type="project" value="UniProtKB-EC"/>
</dbReference>
<evidence type="ECO:0000313" key="11">
    <source>
        <dbReference type="Proteomes" id="UP000768462"/>
    </source>
</evidence>
<feature type="domain" description="Nucleotidyl transferase" evidence="8">
    <location>
        <begin position="4"/>
        <end position="279"/>
    </location>
</feature>
<dbReference type="InterPro" id="IPR005835">
    <property type="entry name" value="NTP_transferase_dom"/>
</dbReference>
<dbReference type="SUPFAM" id="SSF159283">
    <property type="entry name" value="Guanosine diphospho-D-mannose pyrophosphorylase/mannose-6-phosphate isomerase linker domain"/>
    <property type="match status" value="1"/>
</dbReference>
<dbReference type="PANTHER" id="PTHR46390">
    <property type="entry name" value="MANNOSE-1-PHOSPHATE GUANYLYLTRANSFERASE"/>
    <property type="match status" value="1"/>
</dbReference>
<dbReference type="InterPro" id="IPR029044">
    <property type="entry name" value="Nucleotide-diphossugar_trans"/>
</dbReference>
<dbReference type="InterPro" id="IPR051161">
    <property type="entry name" value="Mannose-6P_isomerase_type2"/>
</dbReference>
<evidence type="ECO:0000256" key="5">
    <source>
        <dbReference type="ARBA" id="ARBA00022741"/>
    </source>
</evidence>
<dbReference type="InterPro" id="IPR049577">
    <property type="entry name" value="GMPP_N"/>
</dbReference>
<evidence type="ECO:0000256" key="7">
    <source>
        <dbReference type="ARBA" id="ARBA00047343"/>
    </source>
</evidence>
<keyword evidence="6" id="KW-0342">GTP-binding</keyword>
<evidence type="ECO:0000256" key="3">
    <source>
        <dbReference type="ARBA" id="ARBA00022679"/>
    </source>
</evidence>
<evidence type="ECO:0000256" key="6">
    <source>
        <dbReference type="ARBA" id="ARBA00023134"/>
    </source>
</evidence>
<evidence type="ECO:0000256" key="4">
    <source>
        <dbReference type="ARBA" id="ARBA00022695"/>
    </source>
</evidence>
<name>A0A927ZQ22_9CLOT</name>
<proteinExistence type="inferred from homology"/>
<dbReference type="Gene3D" id="3.90.550.10">
    <property type="entry name" value="Spore Coat Polysaccharide Biosynthesis Protein SpsA, Chain A"/>
    <property type="match status" value="1"/>
</dbReference>
<dbReference type="Pfam" id="PF22640">
    <property type="entry name" value="ManC_GMP_beta-helix"/>
    <property type="match status" value="1"/>
</dbReference>
<evidence type="ECO:0000256" key="2">
    <source>
        <dbReference type="ARBA" id="ARBA00012387"/>
    </source>
</evidence>
<dbReference type="Pfam" id="PF00483">
    <property type="entry name" value="NTP_transferase"/>
    <property type="match status" value="1"/>
</dbReference>
<dbReference type="EMBL" id="SVCM01000134">
    <property type="protein sequence ID" value="MBE6060840.1"/>
    <property type="molecule type" value="Genomic_DNA"/>
</dbReference>
<evidence type="ECO:0000259" key="8">
    <source>
        <dbReference type="Pfam" id="PF00483"/>
    </source>
</evidence>
<feature type="domain" description="MannoseP isomerase/GMP-like beta-helix" evidence="9">
    <location>
        <begin position="298"/>
        <end position="344"/>
    </location>
</feature>
<sequence length="355" mass="40692">MLYALILAGGKGTRLYPLSRSNNPKQFLKVFNEDSFLANTVKRIEPLINKENIFVVTNKEYIEKIHGELSQLNKENIFIEPSNKETATCIGLAAAKLLKRDKDAVMVVLPSDHYIEGEKEFLDTLRNAVELAEKRRGLITIGIEPSRPETGYGYIEMGDPVVSSMKTYKVARFTEKPNIDVAKDFILKGTYLWNSGMFVWRADVFLREMQKYLPRMYSSISEIYKYVGEEEEEEVIEREYKIIDGISVDFGIMQKTRKGYVIKSEFQWDDIGSFASLTRFLDEHNGNRIVGSAYLNSSENCAVFGQKNLIIGFGIKDLVIVDAGDVILVMDKNKDQELKHLINEMKEEKELEEFL</sequence>
<dbReference type="InterPro" id="IPR054566">
    <property type="entry name" value="ManC/GMP-like_b-helix"/>
</dbReference>
<dbReference type="Proteomes" id="UP000768462">
    <property type="component" value="Unassembled WGS sequence"/>
</dbReference>